<feature type="domain" description="Protein kinase" evidence="8">
    <location>
        <begin position="33"/>
        <end position="361"/>
    </location>
</feature>
<dbReference type="SUPFAM" id="SSF56112">
    <property type="entry name" value="Protein kinase-like (PK-like)"/>
    <property type="match status" value="1"/>
</dbReference>
<dbReference type="GO" id="GO:0005737">
    <property type="term" value="C:cytoplasm"/>
    <property type="evidence" value="ECO:0007669"/>
    <property type="project" value="TreeGrafter"/>
</dbReference>
<dbReference type="InterPro" id="IPR011009">
    <property type="entry name" value="Kinase-like_dom_sf"/>
</dbReference>
<evidence type="ECO:0000313" key="9">
    <source>
        <dbReference type="EMBL" id="CAH2320301.1"/>
    </source>
</evidence>
<keyword evidence="1" id="KW-0723">Serine/threonine-protein kinase</keyword>
<feature type="compositionally biased region" description="Polar residues" evidence="7">
    <location>
        <begin position="457"/>
        <end position="468"/>
    </location>
</feature>
<dbReference type="GO" id="GO:0004713">
    <property type="term" value="F:protein tyrosine kinase activity"/>
    <property type="evidence" value="ECO:0007669"/>
    <property type="project" value="TreeGrafter"/>
</dbReference>
<dbReference type="Pfam" id="PF00069">
    <property type="entry name" value="Pkinase"/>
    <property type="match status" value="1"/>
</dbReference>
<keyword evidence="3 6" id="KW-0547">Nucleotide-binding</keyword>
<dbReference type="PANTHER" id="PTHR24058:SF17">
    <property type="entry name" value="HOMEODOMAIN INTERACTING PROTEIN KINASE, ISOFORM D"/>
    <property type="match status" value="1"/>
</dbReference>
<evidence type="ECO:0000256" key="4">
    <source>
        <dbReference type="ARBA" id="ARBA00022777"/>
    </source>
</evidence>
<dbReference type="GO" id="GO:0003677">
    <property type="term" value="F:DNA binding"/>
    <property type="evidence" value="ECO:0007669"/>
    <property type="project" value="UniProtKB-KW"/>
</dbReference>
<evidence type="ECO:0000256" key="6">
    <source>
        <dbReference type="PROSITE-ProRule" id="PRU10141"/>
    </source>
</evidence>
<protein>
    <submittedName>
        <fullName evidence="9">Homeodomain-interacting kinase 2, partial</fullName>
    </submittedName>
</protein>
<reference evidence="9" key="1">
    <citation type="submission" date="2022-03" db="EMBL/GenBank/DDBJ databases">
        <authorList>
            <person name="Alioto T."/>
            <person name="Alioto T."/>
            <person name="Gomez Garrido J."/>
        </authorList>
    </citation>
    <scope>NUCLEOTIDE SEQUENCE</scope>
</reference>
<feature type="binding site" evidence="6">
    <location>
        <position position="62"/>
    </location>
    <ligand>
        <name>ATP</name>
        <dbReference type="ChEBI" id="CHEBI:30616"/>
    </ligand>
</feature>
<dbReference type="Gene3D" id="3.30.200.20">
    <property type="entry name" value="Phosphorylase Kinase, domain 1"/>
    <property type="match status" value="1"/>
</dbReference>
<dbReference type="GO" id="GO:0004674">
    <property type="term" value="F:protein serine/threonine kinase activity"/>
    <property type="evidence" value="ECO:0007669"/>
    <property type="project" value="UniProtKB-KW"/>
</dbReference>
<proteinExistence type="predicted"/>
<accession>A0AAD1T6U9</accession>
<keyword evidence="4 9" id="KW-0418">Kinase</keyword>
<keyword evidence="9" id="KW-0371">Homeobox</keyword>
<dbReference type="PROSITE" id="PS00107">
    <property type="entry name" value="PROTEIN_KINASE_ATP"/>
    <property type="match status" value="1"/>
</dbReference>
<evidence type="ECO:0000313" key="10">
    <source>
        <dbReference type="Proteomes" id="UP001295444"/>
    </source>
</evidence>
<dbReference type="Gene3D" id="1.10.510.10">
    <property type="entry name" value="Transferase(Phosphotransferase) domain 1"/>
    <property type="match status" value="1"/>
</dbReference>
<dbReference type="InterPro" id="IPR017441">
    <property type="entry name" value="Protein_kinase_ATP_BS"/>
</dbReference>
<evidence type="ECO:0000256" key="2">
    <source>
        <dbReference type="ARBA" id="ARBA00022679"/>
    </source>
</evidence>
<feature type="compositionally biased region" description="Acidic residues" evidence="7">
    <location>
        <begin position="471"/>
        <end position="486"/>
    </location>
</feature>
<keyword evidence="5 6" id="KW-0067">ATP-binding</keyword>
<dbReference type="PROSITE" id="PS50011">
    <property type="entry name" value="PROTEIN_KINASE_DOM"/>
    <property type="match status" value="1"/>
</dbReference>
<organism evidence="9 10">
    <name type="scientific">Pelobates cultripes</name>
    <name type="common">Western spadefoot toad</name>
    <dbReference type="NCBI Taxonomy" id="61616"/>
    <lineage>
        <taxon>Eukaryota</taxon>
        <taxon>Metazoa</taxon>
        <taxon>Chordata</taxon>
        <taxon>Craniata</taxon>
        <taxon>Vertebrata</taxon>
        <taxon>Euteleostomi</taxon>
        <taxon>Amphibia</taxon>
        <taxon>Batrachia</taxon>
        <taxon>Anura</taxon>
        <taxon>Pelobatoidea</taxon>
        <taxon>Pelobatidae</taxon>
        <taxon>Pelobates</taxon>
    </lineage>
</organism>
<dbReference type="GO" id="GO:0005524">
    <property type="term" value="F:ATP binding"/>
    <property type="evidence" value="ECO:0007669"/>
    <property type="project" value="UniProtKB-UniRule"/>
</dbReference>
<dbReference type="InterPro" id="IPR008271">
    <property type="entry name" value="Ser/Thr_kinase_AS"/>
</dbReference>
<dbReference type="GO" id="GO:0005634">
    <property type="term" value="C:nucleus"/>
    <property type="evidence" value="ECO:0007669"/>
    <property type="project" value="TreeGrafter"/>
</dbReference>
<feature type="compositionally biased region" description="Polar residues" evidence="7">
    <location>
        <begin position="586"/>
        <end position="597"/>
    </location>
</feature>
<dbReference type="AlphaFoldDB" id="A0AAD1T6U9"/>
<feature type="compositionally biased region" description="Low complexity" evidence="7">
    <location>
        <begin position="541"/>
        <end position="558"/>
    </location>
</feature>
<dbReference type="SMART" id="SM00220">
    <property type="entry name" value="S_TKc"/>
    <property type="match status" value="1"/>
</dbReference>
<keyword evidence="2" id="KW-0808">Transferase</keyword>
<dbReference type="InterPro" id="IPR050494">
    <property type="entry name" value="Ser_Thr_dual-spec_kinase"/>
</dbReference>
<dbReference type="InterPro" id="IPR000719">
    <property type="entry name" value="Prot_kinase_dom"/>
</dbReference>
<keyword evidence="9" id="KW-0238">DNA-binding</keyword>
<evidence type="ECO:0000256" key="3">
    <source>
        <dbReference type="ARBA" id="ARBA00022741"/>
    </source>
</evidence>
<keyword evidence="10" id="KW-1185">Reference proteome</keyword>
<name>A0AAD1T6U9_PELCU</name>
<feature type="region of interest" description="Disordered" evidence="7">
    <location>
        <begin position="539"/>
        <end position="597"/>
    </location>
</feature>
<dbReference type="EMBL" id="OW240921">
    <property type="protein sequence ID" value="CAH2320301.1"/>
    <property type="molecule type" value="Genomic_DNA"/>
</dbReference>
<feature type="region of interest" description="Disordered" evidence="7">
    <location>
        <begin position="453"/>
        <end position="498"/>
    </location>
</feature>
<dbReference type="PROSITE" id="PS00108">
    <property type="entry name" value="PROTEIN_KINASE_ST"/>
    <property type="match status" value="1"/>
</dbReference>
<sequence>MENNSKISEPAEHQDDLPKLEQPNILWSKTNVYIVQELLGSGTFGNVVKGVINGTNEKVAIKILKDTPYVAEHAEEEVDILCQLSKEQPDDFNLVKHYDHFQHNNNICIVFEMLDISLSDFIKKCNCRPLPVKHIRPIVQQVGSALAKLKSLGIIHTDLKPENIMLVDTSKHPFKVKVIDFGCAIHTSKAQCSRYIQTRYYRSPEIILGLPFWEAIDMWSLGCIMAELFTGHPLYPGASEYDQIRYITETQGLPPENMLDRGTKTEFYFRIDWDSDDVLWSLKSKIRYEFDSGIRPIESRKYVFSSLDDMRKVILPSKLESSDTLVEMGDVGQFIDLMKEMLAIDPRKRITPTEFLSHPFITMAHLQHFTRSSSVNPCFQAMEINKEQHENAITLANQMGVQNEISSQTEAEPQGACESAPPAQIEIQDQHAQDEPLQKKSNEAEENCEVVMEDVGPNTQERPAQSKTETSDENEIEILSELDDGDREEKEGKKKRKRGSCLRRVLRALCCCIPRKPKKVKVNTPESSDVVIYQVHGLHNSTTESSTESEAATSTHSSLPSERSGGLLRKCVNSVSRMRMKKQKTSSETSNIQSFHQ</sequence>
<dbReference type="Proteomes" id="UP001295444">
    <property type="component" value="Chromosome 10"/>
</dbReference>
<evidence type="ECO:0000256" key="7">
    <source>
        <dbReference type="SAM" id="MobiDB-lite"/>
    </source>
</evidence>
<dbReference type="PANTHER" id="PTHR24058">
    <property type="entry name" value="DUAL SPECIFICITY PROTEIN KINASE"/>
    <property type="match status" value="1"/>
</dbReference>
<gene>
    <name evidence="9" type="ORF">PECUL_23A034869</name>
</gene>
<evidence type="ECO:0000256" key="1">
    <source>
        <dbReference type="ARBA" id="ARBA00022527"/>
    </source>
</evidence>
<evidence type="ECO:0000256" key="5">
    <source>
        <dbReference type="ARBA" id="ARBA00022840"/>
    </source>
</evidence>
<evidence type="ECO:0000259" key="8">
    <source>
        <dbReference type="PROSITE" id="PS50011"/>
    </source>
</evidence>